<dbReference type="Gene3D" id="3.40.50.300">
    <property type="entry name" value="P-loop containing nucleotide triphosphate hydrolases"/>
    <property type="match status" value="1"/>
</dbReference>
<gene>
    <name evidence="10" type="ORF">SO802_005379</name>
</gene>
<dbReference type="PANTHER" id="PTHR36766">
    <property type="entry name" value="PLANT BROAD-SPECTRUM MILDEW RESISTANCE PROTEIN RPW8"/>
    <property type="match status" value="1"/>
</dbReference>
<sequence length="1120" mass="128021">MAESLVSSLLEQFASITVQEAEQEIRLVIGVDEEVRKLEDNLRTIQAVLDDAEKRQLKDEAVKLWLKRLKDVSYEMDNVLDDWNTAMIKSEIEKQEKAENSPILKKKVCSFIPSSSCCFRQFKKLGLRHDIAHKIKELSGNLDELHEESAMFGFRIYLNRDTEVVARPKTTSLIDVSKICGRDKERNELVSNLLGKGSQEEKIPHVISLIGMGGMGKTTLAQLAYNDVDVQAHFETLIWVCVSDPFDQIRVAKAIIESIEGRSPDITELQNLVKKIGDLIREKKFFLVLDDVWSEEHNDWEPFELALKCGAQGSRILITTRKEGVAKMVNSAYTINLDVLSNEDSWLICSQMASVDKDDEQLGKLGRELANKCKGLPLAAKILGSVMGGQRSGQKWKNILDSNLWELEDVQNGVLGPLLYSYNELPSAIKQCFLYCANFPKDYLFSRNELVYQWMAQGYSGSKSNMEDMGEIYFEKLVMHSFFQDFEKDDNDDNKIIRCKMHDMVHDFALSMTTNECFAIDVDRVLGIDWKSARHLTLKFNKETQFPISIYNAKNLRTLFLQTPPYTGRMAFSSDLFQHLTCLRSLNLKDSSFKKLPNEVEKLRHLRLLNLSNNFKITELPKMLCNLCNLQTLDIGCCGEIKKLPQGMGKLIKLRHLLIDSCYRLTEPFPKGIGRLSSLRTLEKFIIGGINNIGECKLGELKNLVHLKASLEIEGLENVIDVQEAENAQLKNKIHLRKLRLRFGEPDENRRGENDKLVLNALEPHPELESLWIYGYGGTGYPNWVMSLTILKKLELRSWDKVEQLPPLGKLRFLESLDIIDCNSMKELGVEFLGIESNRKKDEEKGSTSTSSLILFPNLKSLRFMAMFEWEEWDGMGESGVSESVLIMPRLRFFNILYCPKLKSLPNFLEKTSLEELDVDCRISNWMTLATLSGLKYLTCSNLNSGEHFSTLGKLLFLESLEIWDAHRVKKVGVEFLGIEEESNNKKKKIDDEEGSTSSSLSSLVLFPNLKSLQFWNMEEWEEWDGIGGTMREEEAQDSGVTITIMPRLQDLRIYRCPKLKSLPDFLPTTPLKILIIIRSPILSECCKTEIGDQWPKISHIPNIQINGTYVRRDGRPMQN</sequence>
<feature type="domain" description="Disease resistance N-terminal" evidence="7">
    <location>
        <begin position="6"/>
        <end position="95"/>
    </location>
</feature>
<feature type="domain" description="Disease resistance protein winged helix" evidence="8">
    <location>
        <begin position="439"/>
        <end position="509"/>
    </location>
</feature>
<dbReference type="PANTHER" id="PTHR36766:SF45">
    <property type="entry name" value="NB-ARC DOMAIN-CONTAINING PROTEIN"/>
    <property type="match status" value="1"/>
</dbReference>
<evidence type="ECO:0000259" key="8">
    <source>
        <dbReference type="Pfam" id="PF23559"/>
    </source>
</evidence>
<dbReference type="InterPro" id="IPR058922">
    <property type="entry name" value="WHD_DRP"/>
</dbReference>
<evidence type="ECO:0000259" key="6">
    <source>
        <dbReference type="Pfam" id="PF00931"/>
    </source>
</evidence>
<dbReference type="PRINTS" id="PR00364">
    <property type="entry name" value="DISEASERSIST"/>
</dbReference>
<dbReference type="Pfam" id="PF25019">
    <property type="entry name" value="LRR_R13L1-DRL21"/>
    <property type="match status" value="1"/>
</dbReference>
<dbReference type="InterPro" id="IPR027417">
    <property type="entry name" value="P-loop_NTPase"/>
</dbReference>
<accession>A0AAW2DIP0</accession>
<evidence type="ECO:0000256" key="4">
    <source>
        <dbReference type="ARBA" id="ARBA00022821"/>
    </source>
</evidence>
<dbReference type="Pfam" id="PF23559">
    <property type="entry name" value="WHD_DRP"/>
    <property type="match status" value="1"/>
</dbReference>
<dbReference type="FunFam" id="1.10.10.10:FF:000322">
    <property type="entry name" value="Probable disease resistance protein At1g63360"/>
    <property type="match status" value="1"/>
</dbReference>
<dbReference type="GO" id="GO:0051707">
    <property type="term" value="P:response to other organism"/>
    <property type="evidence" value="ECO:0007669"/>
    <property type="project" value="UniProtKB-ARBA"/>
</dbReference>
<dbReference type="GO" id="GO:0005524">
    <property type="term" value="F:ATP binding"/>
    <property type="evidence" value="ECO:0007669"/>
    <property type="project" value="UniProtKB-KW"/>
</dbReference>
<dbReference type="SUPFAM" id="SSF52058">
    <property type="entry name" value="L domain-like"/>
    <property type="match status" value="2"/>
</dbReference>
<keyword evidence="5" id="KW-0067">ATP-binding</keyword>
<dbReference type="InterPro" id="IPR032675">
    <property type="entry name" value="LRR_dom_sf"/>
</dbReference>
<name>A0AAW2DIP0_9ROSI</name>
<dbReference type="Gene3D" id="1.10.10.10">
    <property type="entry name" value="Winged helix-like DNA-binding domain superfamily/Winged helix DNA-binding domain"/>
    <property type="match status" value="1"/>
</dbReference>
<evidence type="ECO:0000259" key="9">
    <source>
        <dbReference type="Pfam" id="PF25019"/>
    </source>
</evidence>
<dbReference type="InterPro" id="IPR036388">
    <property type="entry name" value="WH-like_DNA-bd_sf"/>
</dbReference>
<dbReference type="Pfam" id="PF18052">
    <property type="entry name" value="Rx_N"/>
    <property type="match status" value="1"/>
</dbReference>
<evidence type="ECO:0000313" key="10">
    <source>
        <dbReference type="EMBL" id="KAL0010271.1"/>
    </source>
</evidence>
<evidence type="ECO:0000313" key="11">
    <source>
        <dbReference type="Proteomes" id="UP001459277"/>
    </source>
</evidence>
<evidence type="ECO:0000256" key="5">
    <source>
        <dbReference type="ARBA" id="ARBA00022840"/>
    </source>
</evidence>
<dbReference type="GO" id="GO:0043531">
    <property type="term" value="F:ADP binding"/>
    <property type="evidence" value="ECO:0007669"/>
    <property type="project" value="InterPro"/>
</dbReference>
<evidence type="ECO:0000259" key="7">
    <source>
        <dbReference type="Pfam" id="PF18052"/>
    </source>
</evidence>
<organism evidence="10 11">
    <name type="scientific">Lithocarpus litseifolius</name>
    <dbReference type="NCBI Taxonomy" id="425828"/>
    <lineage>
        <taxon>Eukaryota</taxon>
        <taxon>Viridiplantae</taxon>
        <taxon>Streptophyta</taxon>
        <taxon>Embryophyta</taxon>
        <taxon>Tracheophyta</taxon>
        <taxon>Spermatophyta</taxon>
        <taxon>Magnoliopsida</taxon>
        <taxon>eudicotyledons</taxon>
        <taxon>Gunneridae</taxon>
        <taxon>Pentapetalae</taxon>
        <taxon>rosids</taxon>
        <taxon>fabids</taxon>
        <taxon>Fagales</taxon>
        <taxon>Fagaceae</taxon>
        <taxon>Lithocarpus</taxon>
    </lineage>
</organism>
<protein>
    <submittedName>
        <fullName evidence="10">Uncharacterized protein</fullName>
    </submittedName>
</protein>
<evidence type="ECO:0000256" key="3">
    <source>
        <dbReference type="ARBA" id="ARBA00022741"/>
    </source>
</evidence>
<keyword evidence="4" id="KW-0611">Plant defense</keyword>
<proteinExistence type="predicted"/>
<dbReference type="SUPFAM" id="SSF52540">
    <property type="entry name" value="P-loop containing nucleoside triphosphate hydrolases"/>
    <property type="match status" value="1"/>
</dbReference>
<dbReference type="Gene3D" id="3.80.10.10">
    <property type="entry name" value="Ribonuclease Inhibitor"/>
    <property type="match status" value="2"/>
</dbReference>
<dbReference type="InterPro" id="IPR041118">
    <property type="entry name" value="Rx_N"/>
</dbReference>
<dbReference type="FunFam" id="3.40.50.300:FF:001091">
    <property type="entry name" value="Probable disease resistance protein At1g61300"/>
    <property type="match status" value="1"/>
</dbReference>
<dbReference type="InterPro" id="IPR002182">
    <property type="entry name" value="NB-ARC"/>
</dbReference>
<keyword evidence="3" id="KW-0547">Nucleotide-binding</keyword>
<reference evidence="10 11" key="1">
    <citation type="submission" date="2024-01" db="EMBL/GenBank/DDBJ databases">
        <title>A telomere-to-telomere, gap-free genome of sweet tea (Lithocarpus litseifolius).</title>
        <authorList>
            <person name="Zhou J."/>
        </authorList>
    </citation>
    <scope>NUCLEOTIDE SEQUENCE [LARGE SCALE GENOMIC DNA]</scope>
    <source>
        <strain evidence="10">Zhou-2022a</strain>
        <tissue evidence="10">Leaf</tissue>
    </source>
</reference>
<dbReference type="CDD" id="cd14798">
    <property type="entry name" value="RX-CC_like"/>
    <property type="match status" value="1"/>
</dbReference>
<dbReference type="EMBL" id="JAZDWU010000002">
    <property type="protein sequence ID" value="KAL0010271.1"/>
    <property type="molecule type" value="Genomic_DNA"/>
</dbReference>
<dbReference type="Gene3D" id="1.10.8.430">
    <property type="entry name" value="Helical domain of apoptotic protease-activating factors"/>
    <property type="match status" value="1"/>
</dbReference>
<evidence type="ECO:0000256" key="2">
    <source>
        <dbReference type="ARBA" id="ARBA00022737"/>
    </source>
</evidence>
<comment type="caution">
    <text evidence="10">The sequence shown here is derived from an EMBL/GenBank/DDBJ whole genome shotgun (WGS) entry which is preliminary data.</text>
</comment>
<dbReference type="InterPro" id="IPR056789">
    <property type="entry name" value="LRR_R13L1-DRL21"/>
</dbReference>
<dbReference type="GO" id="GO:0006952">
    <property type="term" value="P:defense response"/>
    <property type="evidence" value="ECO:0007669"/>
    <property type="project" value="UniProtKB-KW"/>
</dbReference>
<keyword evidence="11" id="KW-1185">Reference proteome</keyword>
<dbReference type="Proteomes" id="UP001459277">
    <property type="component" value="Unassembled WGS sequence"/>
</dbReference>
<dbReference type="InterPro" id="IPR042197">
    <property type="entry name" value="Apaf_helical"/>
</dbReference>
<dbReference type="InterPro" id="IPR038005">
    <property type="entry name" value="RX-like_CC"/>
</dbReference>
<feature type="domain" description="R13L1/DRL21-like LRR repeat region" evidence="9">
    <location>
        <begin position="698"/>
        <end position="822"/>
    </location>
</feature>
<feature type="domain" description="NB-ARC" evidence="6">
    <location>
        <begin position="192"/>
        <end position="354"/>
    </location>
</feature>
<evidence type="ECO:0000256" key="1">
    <source>
        <dbReference type="ARBA" id="ARBA00022614"/>
    </source>
</evidence>
<dbReference type="Pfam" id="PF00931">
    <property type="entry name" value="NB-ARC"/>
    <property type="match status" value="1"/>
</dbReference>
<dbReference type="Gene3D" id="1.20.5.4130">
    <property type="match status" value="1"/>
</dbReference>
<dbReference type="AlphaFoldDB" id="A0AAW2DIP0"/>
<keyword evidence="2" id="KW-0677">Repeat</keyword>
<keyword evidence="1" id="KW-0433">Leucine-rich repeat</keyword>